<dbReference type="AlphaFoldDB" id="A0A183BEZ6"/>
<protein>
    <submittedName>
        <fullName evidence="2">Conserved plasma membrane protein</fullName>
    </submittedName>
</protein>
<keyword evidence="1" id="KW-1133">Transmembrane helix</keyword>
<reference evidence="2" key="1">
    <citation type="submission" date="2016-06" db="UniProtKB">
        <authorList>
            <consortium name="WormBaseParasite"/>
        </authorList>
    </citation>
    <scope>IDENTIFICATION</scope>
</reference>
<accession>A0A183BEZ6</accession>
<dbReference type="WBParaSite" id="ECPE_0001782601-mRNA-1">
    <property type="protein sequence ID" value="ECPE_0001782601-mRNA-1"/>
    <property type="gene ID" value="ECPE_0001782601"/>
</dbReference>
<evidence type="ECO:0000313" key="2">
    <source>
        <dbReference type="WBParaSite" id="ECPE_0001782601-mRNA-1"/>
    </source>
</evidence>
<evidence type="ECO:0000256" key="1">
    <source>
        <dbReference type="SAM" id="Phobius"/>
    </source>
</evidence>
<sequence>LEEKTISDDESAIQSTTEIVIRRRSTTMTEQEHNYPIVLLAGGLIAFAGFCCYIISRLLFCRYQPCEWHGAFLNTLEELLGLAETRGSCPLRRERLSAFMDYTPGSMPF</sequence>
<proteinExistence type="predicted"/>
<feature type="transmembrane region" description="Helical" evidence="1">
    <location>
        <begin position="35"/>
        <end position="55"/>
    </location>
</feature>
<name>A0A183BEZ6_9TREM</name>
<keyword evidence="1" id="KW-0812">Transmembrane</keyword>
<keyword evidence="1" id="KW-0472">Membrane</keyword>
<organism evidence="2">
    <name type="scientific">Echinostoma caproni</name>
    <dbReference type="NCBI Taxonomy" id="27848"/>
    <lineage>
        <taxon>Eukaryota</taxon>
        <taxon>Metazoa</taxon>
        <taxon>Spiralia</taxon>
        <taxon>Lophotrochozoa</taxon>
        <taxon>Platyhelminthes</taxon>
        <taxon>Trematoda</taxon>
        <taxon>Digenea</taxon>
        <taxon>Plagiorchiida</taxon>
        <taxon>Echinostomata</taxon>
        <taxon>Echinostomatoidea</taxon>
        <taxon>Echinostomatidae</taxon>
        <taxon>Echinostoma</taxon>
    </lineage>
</organism>